<feature type="compositionally biased region" description="Low complexity" evidence="2">
    <location>
        <begin position="533"/>
        <end position="551"/>
    </location>
</feature>
<organism evidence="4 5">
    <name type="scientific">Prototheca wickerhamii</name>
    <dbReference type="NCBI Taxonomy" id="3111"/>
    <lineage>
        <taxon>Eukaryota</taxon>
        <taxon>Viridiplantae</taxon>
        <taxon>Chlorophyta</taxon>
        <taxon>core chlorophytes</taxon>
        <taxon>Trebouxiophyceae</taxon>
        <taxon>Chlorellales</taxon>
        <taxon>Chlorellaceae</taxon>
        <taxon>Prototheca</taxon>
    </lineage>
</organism>
<evidence type="ECO:0000256" key="1">
    <source>
        <dbReference type="ARBA" id="ARBA00022737"/>
    </source>
</evidence>
<feature type="compositionally biased region" description="Basic residues" evidence="2">
    <location>
        <begin position="506"/>
        <end position="520"/>
    </location>
</feature>
<feature type="transmembrane region" description="Helical" evidence="3">
    <location>
        <begin position="304"/>
        <end position="323"/>
    </location>
</feature>
<feature type="transmembrane region" description="Helical" evidence="3">
    <location>
        <begin position="272"/>
        <end position="292"/>
    </location>
</feature>
<keyword evidence="3" id="KW-0812">Transmembrane</keyword>
<dbReference type="AlphaFoldDB" id="A0AAD9IKI9"/>
<dbReference type="PANTHER" id="PTHR10582:SF2">
    <property type="entry name" value="INACTIVE"/>
    <property type="match status" value="1"/>
</dbReference>
<feature type="region of interest" description="Disordered" evidence="2">
    <location>
        <begin position="505"/>
        <end position="554"/>
    </location>
</feature>
<comment type="caution">
    <text evidence="4">The sequence shown here is derived from an EMBL/GenBank/DDBJ whole genome shotgun (WGS) entry which is preliminary data.</text>
</comment>
<evidence type="ECO:0000313" key="5">
    <source>
        <dbReference type="Proteomes" id="UP001255856"/>
    </source>
</evidence>
<accession>A0AAD9IKI9</accession>
<proteinExistence type="predicted"/>
<dbReference type="InterPro" id="IPR024862">
    <property type="entry name" value="TRPV"/>
</dbReference>
<name>A0AAD9IKI9_PROWI</name>
<feature type="transmembrane region" description="Helical" evidence="3">
    <location>
        <begin position="241"/>
        <end position="266"/>
    </location>
</feature>
<evidence type="ECO:0000256" key="3">
    <source>
        <dbReference type="SAM" id="Phobius"/>
    </source>
</evidence>
<dbReference type="GO" id="GO:0005216">
    <property type="term" value="F:monoatomic ion channel activity"/>
    <property type="evidence" value="ECO:0007669"/>
    <property type="project" value="InterPro"/>
</dbReference>
<feature type="transmembrane region" description="Helical" evidence="3">
    <location>
        <begin position="407"/>
        <end position="433"/>
    </location>
</feature>
<sequence length="574" mass="65192">MGHYLPAHAHTIPRIPFTLALKQSWVPLGTHGETVDPDVEERLIAQADQEEPDPELQAVATDTVSSLLHHRQSEVLKFLQTKGVHKLAEFDVEENMVFPAFKQGPMLTLGSDELSTDAEWEWNERLRQYSDNKPTGWHSSITLEAFVIPIAGAANPGTQGLLHHLVHRYLSKRCSYFVFALPAVQAIITYKWTHYARKWLFVQLALYFAWLLCFYGFIIAFQGEDLTYSLRSLLDTRRGQVTVALEIGALVCMLPFVLVDLTMLVVYKLQSVDLWFILGTITYAIQIAVSVVHLSRCTLKSDWLTILLAAQCILLLFRVQYWARAFNASQFAFVDVVWEVIDDTSGLLVFLFMVMAGYGAAFHITFRIAEGGPDEYKTIWRSVLSMYEHVYGDLELKDFYSLKHMRVFATVLAVSYIFIQGFVLVNLLIGAIVNSLERIMEHATARQLASKARLIDEVETTMQAFDMAGTYLKCKRQWFYPKFVHVLRINPEKLDPVEADQLARQVGHRQPARLRHHHKKTYSDQKSQDEEGSSSSGSEASGGEASGALSSRDVDKILRQQEEILRLLRGQSGK</sequence>
<reference evidence="4" key="1">
    <citation type="submission" date="2021-01" db="EMBL/GenBank/DDBJ databases">
        <authorList>
            <person name="Eckstrom K.M.E."/>
        </authorList>
    </citation>
    <scope>NUCLEOTIDE SEQUENCE</scope>
    <source>
        <strain evidence="4">UVCC 0001</strain>
    </source>
</reference>
<dbReference type="GO" id="GO:0098703">
    <property type="term" value="P:calcium ion import across plasma membrane"/>
    <property type="evidence" value="ECO:0007669"/>
    <property type="project" value="TreeGrafter"/>
</dbReference>
<evidence type="ECO:0000313" key="4">
    <source>
        <dbReference type="EMBL" id="KAK2080181.1"/>
    </source>
</evidence>
<dbReference type="EMBL" id="JASFZW010000001">
    <property type="protein sequence ID" value="KAK2080181.1"/>
    <property type="molecule type" value="Genomic_DNA"/>
</dbReference>
<keyword evidence="3" id="KW-0472">Membrane</keyword>
<keyword evidence="3" id="KW-1133">Transmembrane helix</keyword>
<feature type="transmembrane region" description="Helical" evidence="3">
    <location>
        <begin position="347"/>
        <end position="369"/>
    </location>
</feature>
<evidence type="ECO:0000256" key="2">
    <source>
        <dbReference type="SAM" id="MobiDB-lite"/>
    </source>
</evidence>
<dbReference type="GO" id="GO:0005886">
    <property type="term" value="C:plasma membrane"/>
    <property type="evidence" value="ECO:0007669"/>
    <property type="project" value="TreeGrafter"/>
</dbReference>
<evidence type="ECO:0008006" key="6">
    <source>
        <dbReference type="Google" id="ProtNLM"/>
    </source>
</evidence>
<protein>
    <recommendedName>
        <fullName evidence="6">Ion transport domain-containing protein</fullName>
    </recommendedName>
</protein>
<feature type="transmembrane region" description="Helical" evidence="3">
    <location>
        <begin position="199"/>
        <end position="221"/>
    </location>
</feature>
<dbReference type="PANTHER" id="PTHR10582">
    <property type="entry name" value="TRANSIENT RECEPTOR POTENTIAL ION CHANNEL PROTEIN"/>
    <property type="match status" value="1"/>
</dbReference>
<dbReference type="Gene3D" id="1.10.287.70">
    <property type="match status" value="1"/>
</dbReference>
<keyword evidence="1" id="KW-0677">Repeat</keyword>
<keyword evidence="5" id="KW-1185">Reference proteome</keyword>
<gene>
    <name evidence="4" type="ORF">QBZ16_000034</name>
</gene>
<dbReference type="Proteomes" id="UP001255856">
    <property type="component" value="Unassembled WGS sequence"/>
</dbReference>